<dbReference type="GO" id="GO:0001228">
    <property type="term" value="F:DNA-binding transcription activator activity, RNA polymerase II-specific"/>
    <property type="evidence" value="ECO:0007669"/>
    <property type="project" value="TreeGrafter"/>
</dbReference>
<feature type="region of interest" description="Disordered" evidence="4">
    <location>
        <begin position="469"/>
        <end position="508"/>
    </location>
</feature>
<dbReference type="Gene3D" id="1.10.30.10">
    <property type="entry name" value="High mobility group box domain"/>
    <property type="match status" value="1"/>
</dbReference>
<feature type="region of interest" description="Disordered" evidence="4">
    <location>
        <begin position="175"/>
        <end position="200"/>
    </location>
</feature>
<feature type="compositionally biased region" description="Basic and acidic residues" evidence="4">
    <location>
        <begin position="488"/>
        <end position="501"/>
    </location>
</feature>
<dbReference type="KEGG" id="sla:SERLADRAFT_418104"/>
<keyword evidence="1 3" id="KW-0238">DNA-binding</keyword>
<feature type="region of interest" description="Disordered" evidence="4">
    <location>
        <begin position="377"/>
        <end position="420"/>
    </location>
</feature>
<feature type="compositionally biased region" description="Polar residues" evidence="4">
    <location>
        <begin position="537"/>
        <end position="553"/>
    </location>
</feature>
<evidence type="ECO:0000256" key="3">
    <source>
        <dbReference type="PROSITE-ProRule" id="PRU00267"/>
    </source>
</evidence>
<dbReference type="GO" id="GO:0005634">
    <property type="term" value="C:nucleus"/>
    <property type="evidence" value="ECO:0007669"/>
    <property type="project" value="UniProtKB-UniRule"/>
</dbReference>
<dbReference type="InterPro" id="IPR009071">
    <property type="entry name" value="HMG_box_dom"/>
</dbReference>
<evidence type="ECO:0000256" key="1">
    <source>
        <dbReference type="ARBA" id="ARBA00023125"/>
    </source>
</evidence>
<dbReference type="EMBL" id="GL945442">
    <property type="protein sequence ID" value="EGO19778.1"/>
    <property type="molecule type" value="Genomic_DNA"/>
</dbReference>
<dbReference type="RefSeq" id="XP_007323213.1">
    <property type="nucleotide sequence ID" value="XM_007323151.1"/>
</dbReference>
<name>F8PAD9_SERL9</name>
<feature type="DNA-binding region" description="HMG box" evidence="3">
    <location>
        <begin position="230"/>
        <end position="298"/>
    </location>
</feature>
<dbReference type="AlphaFoldDB" id="F8PAD9"/>
<dbReference type="OrthoDB" id="1919336at2759"/>
<feature type="region of interest" description="Disordered" evidence="4">
    <location>
        <begin position="296"/>
        <end position="325"/>
    </location>
</feature>
<dbReference type="PROSITE" id="PS50118">
    <property type="entry name" value="HMG_BOX_2"/>
    <property type="match status" value="1"/>
</dbReference>
<evidence type="ECO:0000256" key="2">
    <source>
        <dbReference type="ARBA" id="ARBA00023163"/>
    </source>
</evidence>
<dbReference type="SMART" id="SM00398">
    <property type="entry name" value="HMG"/>
    <property type="match status" value="1"/>
</dbReference>
<feature type="compositionally biased region" description="Basic residues" evidence="4">
    <location>
        <begin position="300"/>
        <end position="311"/>
    </location>
</feature>
<gene>
    <name evidence="6" type="ORF">SERLADRAFT_418104</name>
</gene>
<proteinExistence type="predicted"/>
<evidence type="ECO:0000256" key="4">
    <source>
        <dbReference type="SAM" id="MobiDB-lite"/>
    </source>
</evidence>
<dbReference type="GeneID" id="18813666"/>
<dbReference type="Pfam" id="PF00505">
    <property type="entry name" value="HMG_box"/>
    <property type="match status" value="1"/>
</dbReference>
<dbReference type="Proteomes" id="UP000008064">
    <property type="component" value="Unassembled WGS sequence"/>
</dbReference>
<dbReference type="HOGENOM" id="CLU_028294_0_0_1"/>
<evidence type="ECO:0000313" key="6">
    <source>
        <dbReference type="EMBL" id="EGO19778.1"/>
    </source>
</evidence>
<reference evidence="6" key="1">
    <citation type="submission" date="2011-04" db="EMBL/GenBank/DDBJ databases">
        <title>Evolution of plant cell wall degrading machinery underlies the functional diversity of forest fungi.</title>
        <authorList>
            <consortium name="US DOE Joint Genome Institute (JGI-PGF)"/>
            <person name="Eastwood D.C."/>
            <person name="Floudas D."/>
            <person name="Binder M."/>
            <person name="Majcherczyk A."/>
            <person name="Schneider P."/>
            <person name="Aerts A."/>
            <person name="Asiegbu F.O."/>
            <person name="Baker S.E."/>
            <person name="Barry K."/>
            <person name="Bendiksby M."/>
            <person name="Blumentritt M."/>
            <person name="Coutinho P.M."/>
            <person name="Cullen D."/>
            <person name="Cullen D."/>
            <person name="Gathman A."/>
            <person name="Goodell B."/>
            <person name="Henrissat B."/>
            <person name="Ihrmark K."/>
            <person name="Kauserud H."/>
            <person name="Kohler A."/>
            <person name="LaButti K."/>
            <person name="Lapidus A."/>
            <person name="Lavin J.L."/>
            <person name="Lee Y.-H."/>
            <person name="Lindquist E."/>
            <person name="Lilly W."/>
            <person name="Lucas S."/>
            <person name="Morin E."/>
            <person name="Murat C."/>
            <person name="Oguiza J.A."/>
            <person name="Park J."/>
            <person name="Pisabarro A.G."/>
            <person name="Riley R."/>
            <person name="Rosling A."/>
            <person name="Salamov A."/>
            <person name="Schmidt O."/>
            <person name="Schmutz J."/>
            <person name="Skrede I."/>
            <person name="Stenlid J."/>
            <person name="Wiebenga A."/>
            <person name="Xie X."/>
            <person name="Kues U."/>
            <person name="Hibbett D.S."/>
            <person name="Hoffmeister D."/>
            <person name="Hogberg N."/>
            <person name="Martin F."/>
            <person name="Grigoriev I.V."/>
            <person name="Watkinson S.C."/>
        </authorList>
    </citation>
    <scope>NUCLEOTIDE SEQUENCE</scope>
    <source>
        <strain evidence="6">S7.9</strain>
    </source>
</reference>
<protein>
    <recommendedName>
        <fullName evidence="5">HMG box domain-containing protein</fullName>
    </recommendedName>
</protein>
<dbReference type="PANTHER" id="PTHR10270:SF161">
    <property type="entry name" value="SEX-DETERMINING REGION Y PROTEIN"/>
    <property type="match status" value="1"/>
</dbReference>
<feature type="region of interest" description="Disordered" evidence="4">
    <location>
        <begin position="537"/>
        <end position="674"/>
    </location>
</feature>
<feature type="compositionally biased region" description="Low complexity" evidence="4">
    <location>
        <begin position="554"/>
        <end position="563"/>
    </location>
</feature>
<dbReference type="GO" id="GO:0030154">
    <property type="term" value="P:cell differentiation"/>
    <property type="evidence" value="ECO:0007669"/>
    <property type="project" value="TreeGrafter"/>
</dbReference>
<dbReference type="InterPro" id="IPR050140">
    <property type="entry name" value="SRY-related_HMG-box_TF-like"/>
</dbReference>
<organism>
    <name type="scientific">Serpula lacrymans var. lacrymans (strain S7.9)</name>
    <name type="common">Dry rot fungus</name>
    <dbReference type="NCBI Taxonomy" id="578457"/>
    <lineage>
        <taxon>Eukaryota</taxon>
        <taxon>Fungi</taxon>
        <taxon>Dikarya</taxon>
        <taxon>Basidiomycota</taxon>
        <taxon>Agaricomycotina</taxon>
        <taxon>Agaricomycetes</taxon>
        <taxon>Agaricomycetidae</taxon>
        <taxon>Boletales</taxon>
        <taxon>Coniophorineae</taxon>
        <taxon>Serpulaceae</taxon>
        <taxon>Serpula</taxon>
    </lineage>
</organism>
<evidence type="ECO:0000259" key="5">
    <source>
        <dbReference type="PROSITE" id="PS50118"/>
    </source>
</evidence>
<accession>F8PAD9</accession>
<dbReference type="GO" id="GO:0000978">
    <property type="term" value="F:RNA polymerase II cis-regulatory region sequence-specific DNA binding"/>
    <property type="evidence" value="ECO:0007669"/>
    <property type="project" value="TreeGrafter"/>
</dbReference>
<dbReference type="SUPFAM" id="SSF47095">
    <property type="entry name" value="HMG-box"/>
    <property type="match status" value="1"/>
</dbReference>
<dbReference type="InterPro" id="IPR036910">
    <property type="entry name" value="HMG_box_dom_sf"/>
</dbReference>
<feature type="compositionally biased region" description="Polar residues" evidence="4">
    <location>
        <begin position="564"/>
        <end position="585"/>
    </location>
</feature>
<keyword evidence="2" id="KW-0804">Transcription</keyword>
<sequence>MLASRRWTVRINFGGYLELKERAIWIWDVRVCIARLVTGSATLEDGILERGNQRSGRVKKALLHFCHALYPAFKYVNPTLEQKIGGSEQYKPSVSFLTASETHAPITYPLFKSFVGPVYTFFLRVTAFSVQPFNFCVPPLHLFSLFSSCMIVPMNPYNHPEYPAHALLAEHPGSFNSSLRDGRHDEQGSQSESEDGAGYAYPDSHRIELEMEEDPNASLTIQTLNTDGTPKRPMNAFMIFARRRRPQVSAENQSMRTGEISKILSREWVAMDMSEKQFYLDQAKLLKENFNNKYPDYVYRRRPNNTRKKRRTDPGTSKPLEHPVAVDQLADELPQADYGDTSPIDSEDQVMEGVPQNLRYPSLESDIHHGTEYDIQRGVASSHSRSSSYHPPDNSYRQMGASGTRLSYISPPHGRATPDMAVVPPAASARLLDSVNHASQFPSYLHNVQSHHHPSLYSSETNSAHGFWDASATTRGDQGRPPSWVSGSHDRSAVPMDDKSHLYPSVSPHPWNGNVSPAPVGTSSVSGPHTPNYAFPTLNSPFYPNQGHLQGNYNPSSSSPSNSAQPYTTSSQMQSNSLGTRQSSGHGYENRSFSPLPPINPSYSQSNSHDMQSYHHQQIRNPTAPSQMSLPTVQTISQATYRQSHPLHPSPPAGSGADLSSHIGYWSGDKMDNQ</sequence>
<keyword evidence="3" id="KW-0539">Nucleus</keyword>
<feature type="domain" description="HMG box" evidence="5">
    <location>
        <begin position="230"/>
        <end position="298"/>
    </location>
</feature>
<feature type="compositionally biased region" description="Polar residues" evidence="4">
    <location>
        <begin position="601"/>
        <end position="643"/>
    </location>
</feature>
<dbReference type="PANTHER" id="PTHR10270">
    <property type="entry name" value="SOX TRANSCRIPTION FACTOR"/>
    <property type="match status" value="1"/>
</dbReference>